<dbReference type="AlphaFoldDB" id="A0A512REW5"/>
<evidence type="ECO:0000313" key="2">
    <source>
        <dbReference type="Proteomes" id="UP000321436"/>
    </source>
</evidence>
<gene>
    <name evidence="1" type="ORF">CCY01nite_05070</name>
</gene>
<organism evidence="1 2">
    <name type="scientific">Chitinophaga cymbidii</name>
    <dbReference type="NCBI Taxonomy" id="1096750"/>
    <lineage>
        <taxon>Bacteria</taxon>
        <taxon>Pseudomonadati</taxon>
        <taxon>Bacteroidota</taxon>
        <taxon>Chitinophagia</taxon>
        <taxon>Chitinophagales</taxon>
        <taxon>Chitinophagaceae</taxon>
        <taxon>Chitinophaga</taxon>
    </lineage>
</organism>
<reference evidence="1 2" key="1">
    <citation type="submission" date="2019-07" db="EMBL/GenBank/DDBJ databases">
        <title>Whole genome shotgun sequence of Chitinophaga cymbidii NBRC 109752.</title>
        <authorList>
            <person name="Hosoyama A."/>
            <person name="Uohara A."/>
            <person name="Ohji S."/>
            <person name="Ichikawa N."/>
        </authorList>
    </citation>
    <scope>NUCLEOTIDE SEQUENCE [LARGE SCALE GENOMIC DNA]</scope>
    <source>
        <strain evidence="1 2">NBRC 109752</strain>
    </source>
</reference>
<name>A0A512REW5_9BACT</name>
<accession>A0A512REW5</accession>
<dbReference type="EMBL" id="BKAU01000001">
    <property type="protein sequence ID" value="GEP94247.1"/>
    <property type="molecule type" value="Genomic_DNA"/>
</dbReference>
<proteinExistence type="predicted"/>
<evidence type="ECO:0000313" key="1">
    <source>
        <dbReference type="EMBL" id="GEP94247.1"/>
    </source>
</evidence>
<protein>
    <submittedName>
        <fullName evidence="1">Uncharacterized protein</fullName>
    </submittedName>
</protein>
<sequence>MSASNRKAKKDIYDLDLLSNEISLEDLLALLQIKLENYSADKYKCLFDLDGRQNPAEDLNLLLEFDDNRYSEIPNRPNHSNDNIDIMPHSKSWTSARINWKMKVKELMHKRGIVPPPTKPIN</sequence>
<keyword evidence="2" id="KW-1185">Reference proteome</keyword>
<dbReference type="Proteomes" id="UP000321436">
    <property type="component" value="Unassembled WGS sequence"/>
</dbReference>
<comment type="caution">
    <text evidence="1">The sequence shown here is derived from an EMBL/GenBank/DDBJ whole genome shotgun (WGS) entry which is preliminary data.</text>
</comment>